<protein>
    <submittedName>
        <fullName evidence="2">Uncharacterized protein</fullName>
    </submittedName>
</protein>
<reference evidence="2" key="1">
    <citation type="submission" date="2024-02" db="EMBL/GenBank/DDBJ databases">
        <authorList>
            <consortium name="ELIXIR-Norway"/>
            <consortium name="Elixir Norway"/>
        </authorList>
    </citation>
    <scope>NUCLEOTIDE SEQUENCE</scope>
</reference>
<keyword evidence="3" id="KW-1185">Reference proteome</keyword>
<accession>A0ABP0TJ19</accession>
<organism evidence="2 3">
    <name type="scientific">Sphagnum troendelagicum</name>
    <dbReference type="NCBI Taxonomy" id="128251"/>
    <lineage>
        <taxon>Eukaryota</taxon>
        <taxon>Viridiplantae</taxon>
        <taxon>Streptophyta</taxon>
        <taxon>Embryophyta</taxon>
        <taxon>Bryophyta</taxon>
        <taxon>Sphagnophytina</taxon>
        <taxon>Sphagnopsida</taxon>
        <taxon>Sphagnales</taxon>
        <taxon>Sphagnaceae</taxon>
        <taxon>Sphagnum</taxon>
    </lineage>
</organism>
<dbReference type="EMBL" id="OZ019903">
    <property type="protein sequence ID" value="CAK9197223.1"/>
    <property type="molecule type" value="Genomic_DNA"/>
</dbReference>
<feature type="region of interest" description="Disordered" evidence="1">
    <location>
        <begin position="1"/>
        <end position="21"/>
    </location>
</feature>
<feature type="compositionally biased region" description="Basic and acidic residues" evidence="1">
    <location>
        <begin position="7"/>
        <end position="17"/>
    </location>
</feature>
<sequence length="72" mass="7731">MTVVGRNETKTTPERNGDCGNMTTMALDVNFAVMVDDDATTTTLDTSSTLMVDNDMTATTLDTSSGEMACRR</sequence>
<gene>
    <name evidence="2" type="ORF">CSSPTR1EN2_LOCUS3867</name>
</gene>
<evidence type="ECO:0000313" key="2">
    <source>
        <dbReference type="EMBL" id="CAK9197223.1"/>
    </source>
</evidence>
<dbReference type="Proteomes" id="UP001497512">
    <property type="component" value="Chromosome 11"/>
</dbReference>
<evidence type="ECO:0000313" key="3">
    <source>
        <dbReference type="Proteomes" id="UP001497512"/>
    </source>
</evidence>
<evidence type="ECO:0000256" key="1">
    <source>
        <dbReference type="SAM" id="MobiDB-lite"/>
    </source>
</evidence>
<proteinExistence type="predicted"/>
<name>A0ABP0TJ19_9BRYO</name>